<dbReference type="GO" id="GO:0006508">
    <property type="term" value="P:proteolysis"/>
    <property type="evidence" value="ECO:0007669"/>
    <property type="project" value="UniProtKB-KW"/>
</dbReference>
<evidence type="ECO:0000256" key="3">
    <source>
        <dbReference type="ARBA" id="ARBA00022801"/>
    </source>
</evidence>
<proteinExistence type="inferred from homology"/>
<evidence type="ECO:0000256" key="2">
    <source>
        <dbReference type="ARBA" id="ARBA00022670"/>
    </source>
</evidence>
<keyword evidence="2" id="KW-0645">Protease</keyword>
<evidence type="ECO:0000313" key="7">
    <source>
        <dbReference type="RefSeq" id="XP_013408513.1"/>
    </source>
</evidence>
<dbReference type="SMART" id="SM01179">
    <property type="entry name" value="DUF862"/>
    <property type="match status" value="1"/>
</dbReference>
<dbReference type="InterPro" id="IPR042266">
    <property type="entry name" value="PPPDE_sf"/>
</dbReference>
<dbReference type="Pfam" id="PF08324">
    <property type="entry name" value="PUL"/>
    <property type="match status" value="1"/>
</dbReference>
<evidence type="ECO:0000313" key="6">
    <source>
        <dbReference type="Proteomes" id="UP000085678"/>
    </source>
</evidence>
<dbReference type="KEGG" id="lak:106172383"/>
<dbReference type="InterPro" id="IPR013535">
    <property type="entry name" value="PUL_dom"/>
</dbReference>
<evidence type="ECO:0000256" key="4">
    <source>
        <dbReference type="SAM" id="MobiDB-lite"/>
    </source>
</evidence>
<dbReference type="Gene3D" id="3.90.1720.30">
    <property type="entry name" value="PPPDE domains"/>
    <property type="match status" value="1"/>
</dbReference>
<comment type="similarity">
    <text evidence="1">Belongs to the DeSI family.</text>
</comment>
<dbReference type="GeneID" id="106172383"/>
<feature type="domain" description="PPPDE" evidence="5">
    <location>
        <begin position="4"/>
        <end position="147"/>
    </location>
</feature>
<name>A0A1S3JDV4_LINAN</name>
<evidence type="ECO:0000259" key="5">
    <source>
        <dbReference type="PROSITE" id="PS51858"/>
    </source>
</evidence>
<dbReference type="FunCoup" id="A0A1S3JDV4">
    <property type="interactions" value="1"/>
</dbReference>
<dbReference type="InterPro" id="IPR008580">
    <property type="entry name" value="PPPDE_dom"/>
</dbReference>
<dbReference type="Gene3D" id="1.25.10.10">
    <property type="entry name" value="Leucine-rich Repeat Variant"/>
    <property type="match status" value="1"/>
</dbReference>
<dbReference type="GO" id="GO:0008233">
    <property type="term" value="F:peptidase activity"/>
    <property type="evidence" value="ECO:0007669"/>
    <property type="project" value="UniProtKB-KW"/>
</dbReference>
<accession>A0A1S3JDV4</accession>
<dbReference type="OMA" id="VVHGTEC"/>
<keyword evidence="6" id="KW-1185">Reference proteome</keyword>
<organism evidence="6 7">
    <name type="scientific">Lingula anatina</name>
    <name type="common">Brachiopod</name>
    <name type="synonym">Lingula unguis</name>
    <dbReference type="NCBI Taxonomy" id="7574"/>
    <lineage>
        <taxon>Eukaryota</taxon>
        <taxon>Metazoa</taxon>
        <taxon>Spiralia</taxon>
        <taxon>Lophotrochozoa</taxon>
        <taxon>Brachiopoda</taxon>
        <taxon>Linguliformea</taxon>
        <taxon>Lingulata</taxon>
        <taxon>Lingulida</taxon>
        <taxon>Linguloidea</taxon>
        <taxon>Lingulidae</taxon>
        <taxon>Lingula</taxon>
    </lineage>
</organism>
<keyword evidence="3" id="KW-0378">Hydrolase</keyword>
<feature type="compositionally biased region" description="Low complexity" evidence="4">
    <location>
        <begin position="160"/>
        <end position="177"/>
    </location>
</feature>
<protein>
    <submittedName>
        <fullName evidence="7">Uncharacterized protein LOC106172383 isoform X1</fullName>
    </submittedName>
</protein>
<dbReference type="GO" id="GO:0070646">
    <property type="term" value="P:protein modification by small protein removal"/>
    <property type="evidence" value="ECO:0007669"/>
    <property type="project" value="TreeGrafter"/>
</dbReference>
<feature type="region of interest" description="Disordered" evidence="4">
    <location>
        <begin position="156"/>
        <end position="195"/>
    </location>
</feature>
<dbReference type="PANTHER" id="PTHR12378:SF7">
    <property type="entry name" value="DESUMOYLATING ISOPEPTIDASE 1"/>
    <property type="match status" value="1"/>
</dbReference>
<evidence type="ECO:0000256" key="1">
    <source>
        <dbReference type="ARBA" id="ARBA00008140"/>
    </source>
</evidence>
<dbReference type="OrthoDB" id="6227366at2759"/>
<dbReference type="PROSITE" id="PS51858">
    <property type="entry name" value="PPPDE"/>
    <property type="match status" value="1"/>
</dbReference>
<dbReference type="Proteomes" id="UP000085678">
    <property type="component" value="Unplaced"/>
</dbReference>
<dbReference type="STRING" id="7574.A0A1S3JDV4"/>
<dbReference type="AlphaFoldDB" id="A0A1S3JDV4"/>
<gene>
    <name evidence="7" type="primary">LOC106172383</name>
</gene>
<dbReference type="RefSeq" id="XP_013408513.1">
    <property type="nucleotide sequence ID" value="XM_013553059.2"/>
</dbReference>
<dbReference type="Pfam" id="PF05903">
    <property type="entry name" value="Peptidase_C97"/>
    <property type="match status" value="1"/>
</dbReference>
<dbReference type="InParanoid" id="A0A1S3JDV4"/>
<sequence length="460" mass="50595">MEGYPVKVYIYDISKGLARSMSYGFLGRQIDGIWHTGIVVYGEEYFFGGMGGIESCPPCGTVLGPPDQIYDLGATQIPKEVFMEYLRELSNTTFRGECYHLLDHNCNTFSNEIAQFLTGNSIPSKITSLPADVLSTPFGAMIRPFIDAMSVSPGGHSVFPQQTQGASPAAATSQPSSAKKEVEKTPKAASEKSKSSAEDYDLLPVVYKESKVLNGSRWQTVLEDRVTKHELDTINEVHEFLSASNPQWALGRNHMDALCKIINKEEVPEEVHVMMYQLLQLAVLNEEFVNMMAHYNNHPMMKLASSHEGMSKQILSEVGKLLTNCSSTRNGSSYILSTEHHPLGSPLSNCKITSQTCAACLLHEDRDIQGVGAALASNLAKHSIPEDVAVEVGSALLQCLLTDDTSDDFAYQALVSLYRFTLITQEVADLCAVMGLDLQKYKKSDKLSNICNQLQLRISS</sequence>
<feature type="compositionally biased region" description="Basic and acidic residues" evidence="4">
    <location>
        <begin position="178"/>
        <end position="195"/>
    </location>
</feature>
<dbReference type="PANTHER" id="PTHR12378">
    <property type="entry name" value="DESUMOYLATING ISOPEPTIDASE"/>
    <property type="match status" value="1"/>
</dbReference>
<reference evidence="7" key="1">
    <citation type="submission" date="2025-08" db="UniProtKB">
        <authorList>
            <consortium name="RefSeq"/>
        </authorList>
    </citation>
    <scope>IDENTIFICATION</scope>
    <source>
        <tissue evidence="7">Gonads</tissue>
    </source>
</reference>
<dbReference type="InterPro" id="IPR011989">
    <property type="entry name" value="ARM-like"/>
</dbReference>